<dbReference type="RefSeq" id="WP_159224222.1">
    <property type="nucleotide sequence ID" value="NZ_LR733503.1"/>
</dbReference>
<protein>
    <submittedName>
        <fullName evidence="1">Uncharacterized protein</fullName>
    </submittedName>
</protein>
<comment type="caution">
    <text evidence="1">The sequence shown here is derived from an EMBL/GenBank/DDBJ whole genome shotgun (WGS) entry which is preliminary data.</text>
</comment>
<accession>A0AAX3JBX0</accession>
<dbReference type="EMBL" id="CABWMH010000052">
    <property type="protein sequence ID" value="VXC59361.1"/>
    <property type="molecule type" value="Genomic_DNA"/>
</dbReference>
<organism evidence="1 2">
    <name type="scientific">Pantoea brenneri</name>
    <dbReference type="NCBI Taxonomy" id="472694"/>
    <lineage>
        <taxon>Bacteria</taxon>
        <taxon>Pseudomonadati</taxon>
        <taxon>Pseudomonadota</taxon>
        <taxon>Gammaproteobacteria</taxon>
        <taxon>Enterobacterales</taxon>
        <taxon>Erwiniaceae</taxon>
        <taxon>Pantoea</taxon>
    </lineage>
</organism>
<dbReference type="Proteomes" id="UP000433737">
    <property type="component" value="Unassembled WGS sequence"/>
</dbReference>
<proteinExistence type="predicted"/>
<gene>
    <name evidence="1" type="ORF">PANT111_560043</name>
</gene>
<dbReference type="AlphaFoldDB" id="A0AAX3JBX0"/>
<evidence type="ECO:0000313" key="2">
    <source>
        <dbReference type="Proteomes" id="UP000433737"/>
    </source>
</evidence>
<reference evidence="1 2" key="1">
    <citation type="submission" date="2019-10" db="EMBL/GenBank/DDBJ databases">
        <authorList>
            <person name="Karimi E."/>
        </authorList>
    </citation>
    <scope>NUCLEOTIDE SEQUENCE [LARGE SCALE GENOMIC DNA]</scope>
    <source>
        <strain evidence="1">Pantoea sp. 111</strain>
    </source>
</reference>
<evidence type="ECO:0000313" key="1">
    <source>
        <dbReference type="EMBL" id="VXC59361.1"/>
    </source>
</evidence>
<name>A0AAX3JBX0_9GAMM</name>
<sequence>MNLRKFFRLKAPCANCPFLKAGGIELNPGRLEGIKAHLLRDDYSSFYCHKTTHHTGEEEDEDGGVYSPSGKEAHCAGAVAFLLSRGRHNIAMRLAFIEGHTVPADFEPAINMIATES</sequence>